<dbReference type="AlphaFoldDB" id="A0A183UU32"/>
<accession>A0A183UU32</accession>
<organism evidence="2 3">
    <name type="scientific">Toxocara canis</name>
    <name type="common">Canine roundworm</name>
    <dbReference type="NCBI Taxonomy" id="6265"/>
    <lineage>
        <taxon>Eukaryota</taxon>
        <taxon>Metazoa</taxon>
        <taxon>Ecdysozoa</taxon>
        <taxon>Nematoda</taxon>
        <taxon>Chromadorea</taxon>
        <taxon>Rhabditida</taxon>
        <taxon>Spirurina</taxon>
        <taxon>Ascaridomorpha</taxon>
        <taxon>Ascaridoidea</taxon>
        <taxon>Toxocaridae</taxon>
        <taxon>Toxocara</taxon>
    </lineage>
</organism>
<protein>
    <submittedName>
        <fullName evidence="3">Secreted protein</fullName>
    </submittedName>
</protein>
<evidence type="ECO:0000313" key="1">
    <source>
        <dbReference type="EMBL" id="VDM43323.1"/>
    </source>
</evidence>
<dbReference type="Proteomes" id="UP000050794">
    <property type="component" value="Unassembled WGS sequence"/>
</dbReference>
<gene>
    <name evidence="1" type="ORF">TCNE_LOCUS12002</name>
</gene>
<evidence type="ECO:0000313" key="2">
    <source>
        <dbReference type="Proteomes" id="UP000050794"/>
    </source>
</evidence>
<name>A0A183UU32_TOXCA</name>
<dbReference type="EMBL" id="UYWY01021076">
    <property type="protein sequence ID" value="VDM43323.1"/>
    <property type="molecule type" value="Genomic_DNA"/>
</dbReference>
<keyword evidence="2" id="KW-1185">Reference proteome</keyword>
<proteinExistence type="predicted"/>
<dbReference type="WBParaSite" id="TCNE_0001200201-mRNA-1">
    <property type="protein sequence ID" value="TCNE_0001200201-mRNA-1"/>
    <property type="gene ID" value="TCNE_0001200201"/>
</dbReference>
<reference evidence="3" key="1">
    <citation type="submission" date="2016-06" db="UniProtKB">
        <authorList>
            <consortium name="WormBaseParasite"/>
        </authorList>
    </citation>
    <scope>IDENTIFICATION</scope>
</reference>
<evidence type="ECO:0000313" key="3">
    <source>
        <dbReference type="WBParaSite" id="TCNE_0001200201-mRNA-1"/>
    </source>
</evidence>
<reference evidence="1 2" key="2">
    <citation type="submission" date="2018-11" db="EMBL/GenBank/DDBJ databases">
        <authorList>
            <consortium name="Pathogen Informatics"/>
        </authorList>
    </citation>
    <scope>NUCLEOTIDE SEQUENCE [LARGE SCALE GENOMIC DNA]</scope>
</reference>
<sequence length="125" mass="14375">MPRLAFCELLLFTPNRQCSCSNECGDAVNKIRGWKMSGAKFRAQPPRDHTSKLVEEENENADIDLLRNQIPPWGAIDLLRIQMRLRGTVELLLNPMPPCDIDLHRNQMLPCDTTCLFRNQMPPRS</sequence>